<gene>
    <name evidence="2" type="ORF">EWM59_05860</name>
</gene>
<dbReference type="OrthoDB" id="821652at2"/>
<name>A0A4Q5M2X3_9BACT</name>
<dbReference type="RefSeq" id="WP_130020008.1">
    <property type="nucleotide sequence ID" value="NZ_SEWF01000006.1"/>
</dbReference>
<sequence>MKKTALLLCLFAYTTISASAQLFAPAFDFPSNVSGKKPAYLTMADGTKIEGTISTVTMKNGLISSINITPKGAGKKILLKADAIANIYVPLSDFAKLDNSINEAFNKHVLNKDVNADIIGEGYLYFEKAQVVKKDKVEELLLQLLNPSFSAKIKVYHFPLSVVTMSTEVKGVTITHDESKSYFIKVGDATAVKLNKRDYNEAYAALYKDCPTMLTKLKDNHRWSKFDEHLWVYHSECN</sequence>
<feature type="chain" id="PRO_5020698778" evidence="1">
    <location>
        <begin position="21"/>
        <end position="238"/>
    </location>
</feature>
<evidence type="ECO:0000256" key="1">
    <source>
        <dbReference type="SAM" id="SignalP"/>
    </source>
</evidence>
<evidence type="ECO:0000313" key="2">
    <source>
        <dbReference type="EMBL" id="RYU96674.1"/>
    </source>
</evidence>
<organism evidence="2 3">
    <name type="scientific">Emticicia agri</name>
    <dbReference type="NCBI Taxonomy" id="2492393"/>
    <lineage>
        <taxon>Bacteria</taxon>
        <taxon>Pseudomonadati</taxon>
        <taxon>Bacteroidota</taxon>
        <taxon>Cytophagia</taxon>
        <taxon>Cytophagales</taxon>
        <taxon>Leadbetterellaceae</taxon>
        <taxon>Emticicia</taxon>
    </lineage>
</organism>
<dbReference type="Proteomes" id="UP000293162">
    <property type="component" value="Unassembled WGS sequence"/>
</dbReference>
<accession>A0A4Q5M2X3</accession>
<keyword evidence="3" id="KW-1185">Reference proteome</keyword>
<keyword evidence="1" id="KW-0732">Signal</keyword>
<evidence type="ECO:0000313" key="3">
    <source>
        <dbReference type="Proteomes" id="UP000293162"/>
    </source>
</evidence>
<dbReference type="EMBL" id="SEWF01000006">
    <property type="protein sequence ID" value="RYU96674.1"/>
    <property type="molecule type" value="Genomic_DNA"/>
</dbReference>
<feature type="signal peptide" evidence="1">
    <location>
        <begin position="1"/>
        <end position="20"/>
    </location>
</feature>
<reference evidence="2 3" key="1">
    <citation type="submission" date="2019-02" db="EMBL/GenBank/DDBJ databases">
        <title>Bacterial novel species Emticicia sp. 17J42-9 isolated from soil.</title>
        <authorList>
            <person name="Jung H.-Y."/>
        </authorList>
    </citation>
    <scope>NUCLEOTIDE SEQUENCE [LARGE SCALE GENOMIC DNA]</scope>
    <source>
        <strain evidence="2 3">17J42-9</strain>
    </source>
</reference>
<proteinExistence type="predicted"/>
<dbReference type="AlphaFoldDB" id="A0A4Q5M2X3"/>
<comment type="caution">
    <text evidence="2">The sequence shown here is derived from an EMBL/GenBank/DDBJ whole genome shotgun (WGS) entry which is preliminary data.</text>
</comment>
<protein>
    <submittedName>
        <fullName evidence="2">Uncharacterized protein</fullName>
    </submittedName>
</protein>